<feature type="domain" description="Trs120/TRAPPC9 first Ig-like" evidence="6">
    <location>
        <begin position="710"/>
        <end position="870"/>
    </location>
</feature>
<accession>A0A4U0TPQ0</accession>
<dbReference type="Pfam" id="PF26254">
    <property type="entry name" value="Ig_TRAPPC9-Trs120_1st"/>
    <property type="match status" value="1"/>
</dbReference>
<gene>
    <name evidence="7" type="ORF">B0A50_06915</name>
</gene>
<comment type="subcellular location">
    <subcellularLocation>
        <location evidence="1">Golgi apparatus</location>
    </subcellularLocation>
</comment>
<reference evidence="7 8" key="1">
    <citation type="submission" date="2017-03" db="EMBL/GenBank/DDBJ databases">
        <title>Genomes of endolithic fungi from Antarctica.</title>
        <authorList>
            <person name="Coleine C."/>
            <person name="Masonjones S."/>
            <person name="Stajich J.E."/>
        </authorList>
    </citation>
    <scope>NUCLEOTIDE SEQUENCE [LARGE SCALE GENOMIC DNA]</scope>
    <source>
        <strain evidence="7 8">CCFEE 6315</strain>
    </source>
</reference>
<feature type="compositionally biased region" description="Low complexity" evidence="3">
    <location>
        <begin position="251"/>
        <end position="272"/>
    </location>
</feature>
<dbReference type="InterPro" id="IPR058564">
    <property type="entry name" value="TPR_TRAPPC9_Trs120"/>
</dbReference>
<dbReference type="PANTHER" id="PTHR21512:SF5">
    <property type="entry name" value="TRAFFICKING PROTEIN PARTICLE COMPLEX SUBUNIT 9"/>
    <property type="match status" value="1"/>
</dbReference>
<proteinExistence type="predicted"/>
<feature type="domain" description="Trs120/TRAPPC9 TPR region" evidence="5">
    <location>
        <begin position="410"/>
        <end position="695"/>
    </location>
</feature>
<dbReference type="PANTHER" id="PTHR21512">
    <property type="entry name" value="TRAFFICKING PROTEIN PARTICLE COMPLEX SUBUNIT 9"/>
    <property type="match status" value="1"/>
</dbReference>
<evidence type="ECO:0000256" key="2">
    <source>
        <dbReference type="ARBA" id="ARBA00023034"/>
    </source>
</evidence>
<feature type="compositionally biased region" description="Polar residues" evidence="3">
    <location>
        <begin position="179"/>
        <end position="188"/>
    </location>
</feature>
<sequence length="1256" mass="136099">MMARFSPVAPAAIRVQVLPVGRIGRNRFQDILRSLQQHAALVKLADIPQLENQQLLSPKALPESSLLFNYVTYPAGQQDQQLAPYELYREPLLVLGVADGLSEHDEKRTGELKDAAAYLRERHSRVVHRHILLLQQQAEAAEGVTVLPDGELSFSLKAAMAEVAERLLVELSTYTKAMQASPTVQTPGQPAKTLQRASSRRGDERRPTSGYNTPTQNIEVSSPTGDEGSRPPSRGFGSPPPTTTNSFDQVRNASSRAANALARSDSNASNRSKNGQRASSQDRVSVHGFGPSMSHEKTKNRGKARVGIVTGHIYMMAGQWHEALRMLTEHTNAARKLSDSHWHAKGLDGILVCMLLLAWAGQGFSIPPVCFPSEQRSSFSHSAKLSVTLPTDFRPSEVAYQAALGKLSLSLPELLKHILALYRSSEGALELPSLVLCEAKVRFCDLLMILYCEGGELNGNARSRIVERIIPHHAAKSAGSTSASGLPRSLIATMLAEAQPTDEDGLTPVDHIQLLGGISSVYSSLGMERKSGMMLQEMVTKLTGALIQARKLGAAEVGIHPAASLSIDVGLESIVNVAAESVGMQELIDKLGRVYGVSLMSAARNDEERSAVVNGPFDFGNEQLKSFVLRALIAFCEASPDPKGVLRVACSLLRAAGANVAVDVSGSSVSSVTSKDEQITVATSVSRTVGVSRHLGFVDVQADYWDDFLVRGISFLAPDTSHILISSVATATDTGAAGTAGNPLLYDPNSKNHGNLAKARLPIVRGEPLTCLVTLQNPLETNVEVESIKLVTGGEDGVELVVNGFAPVTLEPLCFQKVSLSVSSAGVGDFSITGCRVKITAFRERLFSIYARPWSPASDTLVKHHGQDIGEAYKPGAEAESAAVSMIAVEAMPLLEVESTSVAGDSVMLLVGEIRRFDVSVHNRSPDSDSVISNIRDSQGILQLKQESEDGDAASYVGDISTFAAVLQSRARLTLCFDVTGKAGVSQTDLEIVYKRRQSASNAEHARVLSVPLRMTVDVALQAQNADVTESLEDGFELSFDLRNAWSKPMSYCVEILRLDPEADTGIPKQVLLSPGESHRVTRRLNRWHIFASDSNLEDAREGLLKHIKVVWRTWAGDARWGEVDLRTLTLSKQHLELIRGQPSTISLHRLDEDNTPAKLGSFITVRLRCRRRRALSGPLWAQLQSPHESRSLGLLGVPYRILPTSEDEESHVDFVLCPLVPGTLELSAVARPTIRKDCAASDVLYTERPLFIEVA</sequence>
<feature type="domain" description="Trs120/TRAPPC9 N-terminal" evidence="4">
    <location>
        <begin position="5"/>
        <end position="370"/>
    </location>
</feature>
<feature type="compositionally biased region" description="Polar residues" evidence="3">
    <location>
        <begin position="273"/>
        <end position="283"/>
    </location>
</feature>
<evidence type="ECO:0000313" key="7">
    <source>
        <dbReference type="EMBL" id="TKA24024.1"/>
    </source>
</evidence>
<comment type="caution">
    <text evidence="7">The sequence shown here is derived from an EMBL/GenBank/DDBJ whole genome shotgun (WGS) entry which is preliminary data.</text>
</comment>
<evidence type="ECO:0000256" key="1">
    <source>
        <dbReference type="ARBA" id="ARBA00004555"/>
    </source>
</evidence>
<dbReference type="GO" id="GO:0005802">
    <property type="term" value="C:trans-Golgi network"/>
    <property type="evidence" value="ECO:0007669"/>
    <property type="project" value="TreeGrafter"/>
</dbReference>
<feature type="compositionally biased region" description="Polar residues" evidence="3">
    <location>
        <begin position="209"/>
        <end position="224"/>
    </location>
</feature>
<dbReference type="EMBL" id="NAJL01000048">
    <property type="protein sequence ID" value="TKA24024.1"/>
    <property type="molecule type" value="Genomic_DNA"/>
</dbReference>
<dbReference type="InterPro" id="IPR013935">
    <property type="entry name" value="Trs120_TRAPPC9"/>
</dbReference>
<dbReference type="InterPro" id="IPR058563">
    <property type="entry name" value="Trs120_TRAPPC9_N"/>
</dbReference>
<feature type="region of interest" description="Disordered" evidence="3">
    <location>
        <begin position="179"/>
        <end position="303"/>
    </location>
</feature>
<organism evidence="7 8">
    <name type="scientific">Salinomyces thailandicus</name>
    <dbReference type="NCBI Taxonomy" id="706561"/>
    <lineage>
        <taxon>Eukaryota</taxon>
        <taxon>Fungi</taxon>
        <taxon>Dikarya</taxon>
        <taxon>Ascomycota</taxon>
        <taxon>Pezizomycotina</taxon>
        <taxon>Dothideomycetes</taxon>
        <taxon>Dothideomycetidae</taxon>
        <taxon>Mycosphaerellales</taxon>
        <taxon>Teratosphaeriaceae</taxon>
        <taxon>Salinomyces</taxon>
    </lineage>
</organism>
<dbReference type="AlphaFoldDB" id="A0A4U0TPQ0"/>
<evidence type="ECO:0000256" key="3">
    <source>
        <dbReference type="SAM" id="MobiDB-lite"/>
    </source>
</evidence>
<evidence type="ECO:0000259" key="5">
    <source>
        <dbReference type="Pfam" id="PF26251"/>
    </source>
</evidence>
<dbReference type="OrthoDB" id="27962at2759"/>
<evidence type="ECO:0000313" key="8">
    <source>
        <dbReference type="Proteomes" id="UP000308549"/>
    </source>
</evidence>
<dbReference type="Pfam" id="PF26251">
    <property type="entry name" value="TPR_TRAPPC9-Trs120"/>
    <property type="match status" value="1"/>
</dbReference>
<keyword evidence="2" id="KW-0333">Golgi apparatus</keyword>
<dbReference type="Proteomes" id="UP000308549">
    <property type="component" value="Unassembled WGS sequence"/>
</dbReference>
<evidence type="ECO:0000259" key="6">
    <source>
        <dbReference type="Pfam" id="PF26254"/>
    </source>
</evidence>
<evidence type="ECO:0000259" key="4">
    <source>
        <dbReference type="Pfam" id="PF08626"/>
    </source>
</evidence>
<name>A0A4U0TPQ0_9PEZI</name>
<dbReference type="Pfam" id="PF08626">
    <property type="entry name" value="TRAPPC9-Trs120"/>
    <property type="match status" value="1"/>
</dbReference>
<protein>
    <recommendedName>
        <fullName evidence="9">Hypercellular protein HypA</fullName>
    </recommendedName>
</protein>
<dbReference type="PROSITE" id="PS50096">
    <property type="entry name" value="IQ"/>
    <property type="match status" value="1"/>
</dbReference>
<evidence type="ECO:0008006" key="9">
    <source>
        <dbReference type="Google" id="ProtNLM"/>
    </source>
</evidence>
<dbReference type="InterPro" id="IPR058565">
    <property type="entry name" value="Ig_TRAPPC9_Trs120_1st"/>
</dbReference>
<keyword evidence="8" id="KW-1185">Reference proteome</keyword>